<sequence length="41" mass="4543">MEGNSFFLGMALRNLVQNALDFSNSGSEITVRCGKKTDFPF</sequence>
<dbReference type="Proteomes" id="UP000011783">
    <property type="component" value="Unassembled WGS sequence"/>
</dbReference>
<evidence type="ECO:0008006" key="3">
    <source>
        <dbReference type="Google" id="ProtNLM"/>
    </source>
</evidence>
<comment type="caution">
    <text evidence="1">The sequence shown here is derived from an EMBL/GenBank/DDBJ whole genome shotgun (WGS) entry which is preliminary data.</text>
</comment>
<accession>M3GG45</accession>
<evidence type="ECO:0000313" key="1">
    <source>
        <dbReference type="EMBL" id="EMF99936.1"/>
    </source>
</evidence>
<evidence type="ECO:0000313" key="2">
    <source>
        <dbReference type="Proteomes" id="UP000011783"/>
    </source>
</evidence>
<dbReference type="AlphaFoldDB" id="M3GG45"/>
<dbReference type="InterPro" id="IPR036890">
    <property type="entry name" value="HATPase_C_sf"/>
</dbReference>
<reference evidence="1 2" key="1">
    <citation type="submission" date="2013-01" db="EMBL/GenBank/DDBJ databases">
        <authorList>
            <person name="Harkins D.M."/>
            <person name="Durkin A.S."/>
            <person name="Brinkac L.M."/>
            <person name="Haft D.H."/>
            <person name="Selengut J.D."/>
            <person name="Sanka R."/>
            <person name="DePew J."/>
            <person name="Purushe J."/>
            <person name="Picardeau M."/>
            <person name="Werts C."/>
            <person name="Goarant C."/>
            <person name="Vinetz J.M."/>
            <person name="Sutton G.G."/>
            <person name="Nierman W.C."/>
            <person name="Fouts D.E."/>
        </authorList>
    </citation>
    <scope>NUCLEOTIDE SEQUENCE [LARGE SCALE GENOMIC DNA]</scope>
    <source>
        <strain evidence="1 2">200701203</strain>
    </source>
</reference>
<proteinExistence type="predicted"/>
<dbReference type="EMBL" id="AKWO02000056">
    <property type="protein sequence ID" value="EMF99936.1"/>
    <property type="molecule type" value="Genomic_DNA"/>
</dbReference>
<name>M3GG45_LEPBO</name>
<organism evidence="1 2">
    <name type="scientific">Leptospira borgpetersenii str. 200701203</name>
    <dbReference type="NCBI Taxonomy" id="1193007"/>
    <lineage>
        <taxon>Bacteria</taxon>
        <taxon>Pseudomonadati</taxon>
        <taxon>Spirochaetota</taxon>
        <taxon>Spirochaetia</taxon>
        <taxon>Leptospirales</taxon>
        <taxon>Leptospiraceae</taxon>
        <taxon>Leptospira</taxon>
    </lineage>
</organism>
<gene>
    <name evidence="1" type="ORF">LEP1GSC123_2989</name>
</gene>
<protein>
    <recommendedName>
        <fullName evidence="3">GHKL domain protein</fullName>
    </recommendedName>
</protein>
<dbReference type="SUPFAM" id="SSF55874">
    <property type="entry name" value="ATPase domain of HSP90 chaperone/DNA topoisomerase II/histidine kinase"/>
    <property type="match status" value="1"/>
</dbReference>
<dbReference type="BioCyc" id="LBOR1193007:G11KN-4359-MONOMER"/>